<organism evidence="1 2">
    <name type="scientific">Ignicoccus pacificus DSM 13166</name>
    <dbReference type="NCBI Taxonomy" id="940294"/>
    <lineage>
        <taxon>Archaea</taxon>
        <taxon>Thermoproteota</taxon>
        <taxon>Thermoprotei</taxon>
        <taxon>Desulfurococcales</taxon>
        <taxon>Desulfurococcaceae</taxon>
        <taxon>Ignicoccus</taxon>
    </lineage>
</organism>
<evidence type="ECO:0000313" key="1">
    <source>
        <dbReference type="EMBL" id="UXD22746.1"/>
    </source>
</evidence>
<protein>
    <submittedName>
        <fullName evidence="1">Uncharacterized protein</fullName>
    </submittedName>
</protein>
<keyword evidence="2" id="KW-1185">Reference proteome</keyword>
<accession>A0A977KBW1</accession>
<dbReference type="AlphaFoldDB" id="A0A977KBW1"/>
<dbReference type="Proteomes" id="UP001063698">
    <property type="component" value="Chromosome"/>
</dbReference>
<sequence>MLAGKILACKASPEEVKELFAKYLGFVDYLEGGGVKAIQALDENQLAEVRCTEKVTEIYLTTSVPEGLWEELFGEGGKELKRCLGERGYVNVARSHVSPKLFVTAEGTKGRFEALVTPEGVKAKGTCPFKGVTRIAIDAGINVKV</sequence>
<gene>
    <name evidence="1" type="ORF">IPA_07885</name>
</gene>
<name>A0A977KBW1_9CREN</name>
<evidence type="ECO:0000313" key="2">
    <source>
        <dbReference type="Proteomes" id="UP001063698"/>
    </source>
</evidence>
<dbReference type="KEGG" id="ipc:IPA_07885"/>
<dbReference type="EMBL" id="CP006868">
    <property type="protein sequence ID" value="UXD22746.1"/>
    <property type="molecule type" value="Genomic_DNA"/>
</dbReference>
<reference evidence="1" key="1">
    <citation type="submission" date="2013-11" db="EMBL/GenBank/DDBJ databases">
        <title>Comparative genomics of Ignicoccus.</title>
        <authorList>
            <person name="Podar M."/>
        </authorList>
    </citation>
    <scope>NUCLEOTIDE SEQUENCE</scope>
    <source>
        <strain evidence="1">DSM 13166</strain>
    </source>
</reference>
<proteinExistence type="predicted"/>